<dbReference type="Gene3D" id="1.10.3720.10">
    <property type="entry name" value="MetI-like"/>
    <property type="match status" value="2"/>
</dbReference>
<evidence type="ECO:0000256" key="1">
    <source>
        <dbReference type="ARBA" id="ARBA00004429"/>
    </source>
</evidence>
<keyword evidence="12" id="KW-1185">Reference proteome</keyword>
<dbReference type="InterPro" id="IPR000515">
    <property type="entry name" value="MetI-like"/>
</dbReference>
<keyword evidence="3" id="KW-1003">Cell membrane</keyword>
<dbReference type="PROSITE" id="PS50928">
    <property type="entry name" value="ABC_TM1"/>
    <property type="match status" value="2"/>
</dbReference>
<evidence type="ECO:0000259" key="10">
    <source>
        <dbReference type="PROSITE" id="PS50928"/>
    </source>
</evidence>
<feature type="domain" description="ABC transmembrane type-1" evidence="10">
    <location>
        <begin position="378"/>
        <end position="566"/>
    </location>
</feature>
<evidence type="ECO:0000256" key="3">
    <source>
        <dbReference type="ARBA" id="ARBA00022475"/>
    </source>
</evidence>
<dbReference type="AlphaFoldDB" id="A0A5N0V235"/>
<feature type="compositionally biased region" description="Pro residues" evidence="9">
    <location>
        <begin position="1"/>
        <end position="12"/>
    </location>
</feature>
<dbReference type="CDD" id="cd06261">
    <property type="entry name" value="TM_PBP2"/>
    <property type="match status" value="2"/>
</dbReference>
<feature type="domain" description="ABC transmembrane type-1" evidence="10">
    <location>
        <begin position="84"/>
        <end position="288"/>
    </location>
</feature>
<feature type="transmembrane region" description="Helical" evidence="8">
    <location>
        <begin position="416"/>
        <end position="436"/>
    </location>
</feature>
<dbReference type="GO" id="GO:0055085">
    <property type="term" value="P:transmembrane transport"/>
    <property type="evidence" value="ECO:0007669"/>
    <property type="project" value="InterPro"/>
</dbReference>
<dbReference type="OrthoDB" id="5100908at2"/>
<feature type="transmembrane region" description="Helical" evidence="8">
    <location>
        <begin position="494"/>
        <end position="515"/>
    </location>
</feature>
<feature type="region of interest" description="Disordered" evidence="9">
    <location>
        <begin position="1"/>
        <end position="27"/>
    </location>
</feature>
<feature type="transmembrane region" description="Helical" evidence="8">
    <location>
        <begin position="31"/>
        <end position="53"/>
    </location>
</feature>
<dbReference type="InterPro" id="IPR035906">
    <property type="entry name" value="MetI-like_sf"/>
</dbReference>
<feature type="transmembrane region" description="Helical" evidence="8">
    <location>
        <begin position="90"/>
        <end position="110"/>
    </location>
</feature>
<evidence type="ECO:0000256" key="5">
    <source>
        <dbReference type="ARBA" id="ARBA00022692"/>
    </source>
</evidence>
<sequence>MTLDAPPRPGPAEPRTRRAFRSRGRSGPGRGIVTVLTWAVTALVVVPLIAVLYDSLHAKTGLLTSVWSWDSYRALLSPRIRDSALLSLKFGVGSAGLATIAGALLAFLVVRTDLPGRRLIEICSYVPFFLSSFLLAICWQYVGSPNTGLVNHLAGTPWFDVYSQGGIILVIGIAHTPLAFLMISGALRQMDPALEQAARVCGAGRFRVSRQITLRLVSRGIVSAFIMTFAMGFEDLGVPLVLGSPVGIDPLPLRIWEVIQREFPADYNFAAAASVLLLVIPVLAFWLQSRLLGKRAGYTLSGKASAASRMALGWAKWPALAFCLLWIFVAVVLPMAALVLTAVQRRWSGTLDVHLLTFDNFKAVFETGSYSAPVVSAFWNSLVLAVVVATAVVALAAVVTYAVHRMRIRGGRFAEVILSVPLAIPGSTIAVGLLNLLVQTPLYATIWIIAIGFAVRYFPYGLRTVDAAFGAIHPELEDASRVSGRGLGQTLRRIVVPLLRPAMVGGWLLLFILLMRDVGISNLLYAGGNRTLSVALLSISSLQQTGVVAAFALLQIVLFLAVASLTLFSGGARREALRM</sequence>
<keyword evidence="7 8" id="KW-0472">Membrane</keyword>
<name>A0A5N0V235_9PSEU</name>
<dbReference type="Proteomes" id="UP000319769">
    <property type="component" value="Unassembled WGS sequence"/>
</dbReference>
<feature type="transmembrane region" description="Helical" evidence="8">
    <location>
        <begin position="162"/>
        <end position="183"/>
    </location>
</feature>
<dbReference type="PANTHER" id="PTHR43357:SF4">
    <property type="entry name" value="INNER MEMBRANE ABC TRANSPORTER PERMEASE PROTEIN YDCV"/>
    <property type="match status" value="1"/>
</dbReference>
<feature type="transmembrane region" description="Helical" evidence="8">
    <location>
        <begin position="442"/>
        <end position="459"/>
    </location>
</feature>
<evidence type="ECO:0000256" key="4">
    <source>
        <dbReference type="ARBA" id="ARBA00022519"/>
    </source>
</evidence>
<dbReference type="GO" id="GO:0005886">
    <property type="term" value="C:plasma membrane"/>
    <property type="evidence" value="ECO:0007669"/>
    <property type="project" value="UniProtKB-SubCell"/>
</dbReference>
<accession>A0A5N0V235</accession>
<comment type="caution">
    <text evidence="11">The sequence shown here is derived from an EMBL/GenBank/DDBJ whole genome shotgun (WGS) entry which is preliminary data.</text>
</comment>
<feature type="transmembrane region" description="Helical" evidence="8">
    <location>
        <begin position="319"/>
        <end position="343"/>
    </location>
</feature>
<keyword evidence="6 8" id="KW-1133">Transmembrane helix</keyword>
<dbReference type="PANTHER" id="PTHR43357">
    <property type="entry name" value="INNER MEMBRANE ABC TRANSPORTER PERMEASE PROTEIN YDCV"/>
    <property type="match status" value="1"/>
</dbReference>
<gene>
    <name evidence="11" type="ORF">FPZ12_018460</name>
</gene>
<dbReference type="Pfam" id="PF00528">
    <property type="entry name" value="BPD_transp_1"/>
    <property type="match status" value="2"/>
</dbReference>
<evidence type="ECO:0000256" key="2">
    <source>
        <dbReference type="ARBA" id="ARBA00022448"/>
    </source>
</evidence>
<keyword evidence="2 8" id="KW-0813">Transport</keyword>
<proteinExistence type="inferred from homology"/>
<feature type="transmembrane region" description="Helical" evidence="8">
    <location>
        <begin position="216"/>
        <end position="233"/>
    </location>
</feature>
<dbReference type="EMBL" id="VMNW02000025">
    <property type="protein sequence ID" value="KAA9160075.1"/>
    <property type="molecule type" value="Genomic_DNA"/>
</dbReference>
<comment type="subcellular location">
    <subcellularLocation>
        <location evidence="1">Cell inner membrane</location>
        <topology evidence="1">Multi-pass membrane protein</topology>
    </subcellularLocation>
    <subcellularLocation>
        <location evidence="8">Cell membrane</location>
        <topology evidence="8">Multi-pass membrane protein</topology>
    </subcellularLocation>
</comment>
<reference evidence="11" key="1">
    <citation type="submission" date="2019-09" db="EMBL/GenBank/DDBJ databases">
        <authorList>
            <person name="Teo W.F.A."/>
            <person name="Duangmal K."/>
        </authorList>
    </citation>
    <scope>NUCLEOTIDE SEQUENCE [LARGE SCALE GENOMIC DNA]</scope>
    <source>
        <strain evidence="11">K81G1</strain>
    </source>
</reference>
<dbReference type="SUPFAM" id="SSF161098">
    <property type="entry name" value="MetI-like"/>
    <property type="match status" value="2"/>
</dbReference>
<feature type="transmembrane region" description="Helical" evidence="8">
    <location>
        <begin position="547"/>
        <end position="569"/>
    </location>
</feature>
<keyword evidence="4" id="KW-0997">Cell inner membrane</keyword>
<keyword evidence="5 8" id="KW-0812">Transmembrane</keyword>
<evidence type="ECO:0000256" key="7">
    <source>
        <dbReference type="ARBA" id="ARBA00023136"/>
    </source>
</evidence>
<protein>
    <submittedName>
        <fullName evidence="11">Iron ABC transporter permease</fullName>
    </submittedName>
</protein>
<feature type="transmembrane region" description="Helical" evidence="8">
    <location>
        <begin position="378"/>
        <end position="404"/>
    </location>
</feature>
<evidence type="ECO:0000313" key="12">
    <source>
        <dbReference type="Proteomes" id="UP000319769"/>
    </source>
</evidence>
<organism evidence="11 12">
    <name type="scientific">Amycolatopsis acidicola</name>
    <dbReference type="NCBI Taxonomy" id="2596893"/>
    <lineage>
        <taxon>Bacteria</taxon>
        <taxon>Bacillati</taxon>
        <taxon>Actinomycetota</taxon>
        <taxon>Actinomycetes</taxon>
        <taxon>Pseudonocardiales</taxon>
        <taxon>Pseudonocardiaceae</taxon>
        <taxon>Amycolatopsis</taxon>
    </lineage>
</organism>
<feature type="transmembrane region" description="Helical" evidence="8">
    <location>
        <begin position="122"/>
        <end position="142"/>
    </location>
</feature>
<feature type="transmembrane region" description="Helical" evidence="8">
    <location>
        <begin position="267"/>
        <end position="287"/>
    </location>
</feature>
<evidence type="ECO:0000256" key="8">
    <source>
        <dbReference type="RuleBase" id="RU363032"/>
    </source>
</evidence>
<evidence type="ECO:0000256" key="9">
    <source>
        <dbReference type="SAM" id="MobiDB-lite"/>
    </source>
</evidence>
<comment type="similarity">
    <text evidence="8">Belongs to the binding-protein-dependent transport system permease family.</text>
</comment>
<evidence type="ECO:0000313" key="11">
    <source>
        <dbReference type="EMBL" id="KAA9160075.1"/>
    </source>
</evidence>
<evidence type="ECO:0000256" key="6">
    <source>
        <dbReference type="ARBA" id="ARBA00022989"/>
    </source>
</evidence>